<dbReference type="GO" id="GO:0016020">
    <property type="term" value="C:membrane"/>
    <property type="evidence" value="ECO:0007669"/>
    <property type="project" value="UniProtKB-SubCell"/>
</dbReference>
<gene>
    <name evidence="17" type="primary">nad5</name>
</gene>
<dbReference type="EMBL" id="MK292678">
    <property type="protein sequence ID" value="QCQ68584.1"/>
    <property type="molecule type" value="Genomic_DNA"/>
</dbReference>
<feature type="transmembrane region" description="Helical" evidence="7">
    <location>
        <begin position="331"/>
        <end position="348"/>
    </location>
</feature>
<dbReference type="EMBL" id="MK292691">
    <property type="protein sequence ID" value="QCQ68831.1"/>
    <property type="molecule type" value="Genomic_DNA"/>
</dbReference>
<keyword evidence="7" id="KW-0520">NAD</keyword>
<proteinExistence type="inferred from homology"/>
<dbReference type="EMBL" id="MK292696">
    <property type="protein sequence ID" value="QCQ68869.1"/>
    <property type="molecule type" value="Genomic_DNA"/>
</dbReference>
<dbReference type="EMBL" id="MK292680">
    <property type="protein sequence ID" value="QCQ68622.1"/>
    <property type="molecule type" value="Genomic_DNA"/>
</dbReference>
<evidence type="ECO:0000256" key="8">
    <source>
        <dbReference type="SAM" id="SignalP"/>
    </source>
</evidence>
<keyword evidence="7 17" id="KW-0496">Mitochondrion</keyword>
<dbReference type="PRINTS" id="PR01434">
    <property type="entry name" value="NADHDHGNASE5"/>
</dbReference>
<evidence type="ECO:0000256" key="3">
    <source>
        <dbReference type="ARBA" id="ARBA00022692"/>
    </source>
</evidence>
<evidence type="ECO:0000256" key="5">
    <source>
        <dbReference type="ARBA" id="ARBA00023075"/>
    </source>
</evidence>
<dbReference type="GO" id="GO:0015990">
    <property type="term" value="P:electron transport coupled proton transport"/>
    <property type="evidence" value="ECO:0007669"/>
    <property type="project" value="TreeGrafter"/>
</dbReference>
<keyword evidence="7" id="KW-0813">Transport</keyword>
<dbReference type="PANTHER" id="PTHR42829:SF2">
    <property type="entry name" value="NADH-UBIQUINONE OXIDOREDUCTASE CHAIN 5"/>
    <property type="match status" value="1"/>
</dbReference>
<comment type="function">
    <text evidence="1">Core subunit of the mitochondrial membrane respiratory chain NADH dehydrogenase (Complex I) that is believed to belong to the minimal assembly required for catalysis. Complex I functions in the transfer of electrons from NADH to the respiratory chain. The immediate electron acceptor for the enzyme is believed to be ubiquinone.</text>
</comment>
<feature type="transmembrane region" description="Helical" evidence="7">
    <location>
        <begin position="631"/>
        <end position="649"/>
    </location>
</feature>
<comment type="similarity">
    <text evidence="7">Belongs to the complex I subunit 5 family.</text>
</comment>
<evidence type="ECO:0000313" key="14">
    <source>
        <dbReference type="EMBL" id="QCQ68622.1"/>
    </source>
</evidence>
<dbReference type="EMBL" id="MK292702">
    <property type="protein sequence ID" value="QCQ68964.1"/>
    <property type="molecule type" value="Genomic_DNA"/>
</dbReference>
<dbReference type="PANTHER" id="PTHR42829">
    <property type="entry name" value="NADH-UBIQUINONE OXIDOREDUCTASE CHAIN 5"/>
    <property type="match status" value="1"/>
</dbReference>
<protein>
    <recommendedName>
        <fullName evidence="7">NADH-ubiquinone oxidoreductase chain 5</fullName>
        <ecNumber evidence="7">7.1.1.2</ecNumber>
    </recommendedName>
</protein>
<feature type="transmembrane region" description="Helical" evidence="7">
    <location>
        <begin position="271"/>
        <end position="292"/>
    </location>
</feature>
<evidence type="ECO:0000313" key="20">
    <source>
        <dbReference type="EMBL" id="QCQ68964.1"/>
    </source>
</evidence>
<dbReference type="AlphaFoldDB" id="A0A4P8NPF2"/>
<dbReference type="InterPro" id="IPR018393">
    <property type="entry name" value="NADHpl_OxRdtase_5_subgr"/>
</dbReference>
<evidence type="ECO:0000313" key="12">
    <source>
        <dbReference type="EMBL" id="QCQ68565.1"/>
    </source>
</evidence>
<accession>A0A4P8NPF2</accession>
<evidence type="ECO:0000256" key="7">
    <source>
        <dbReference type="RuleBase" id="RU003404"/>
    </source>
</evidence>
<dbReference type="EC" id="7.1.1.2" evidence="7"/>
<dbReference type="RefSeq" id="YP_009640133.1">
    <property type="nucleotide sequence ID" value="NC_042370.1"/>
</dbReference>
<dbReference type="EMBL" id="MK292688">
    <property type="protein sequence ID" value="QCQ68774.1"/>
    <property type="molecule type" value="Genomic_DNA"/>
</dbReference>
<evidence type="ECO:0000313" key="15">
    <source>
        <dbReference type="EMBL" id="QCQ68755.1"/>
    </source>
</evidence>
<dbReference type="InterPro" id="IPR001750">
    <property type="entry name" value="ND/Mrp_TM"/>
</dbReference>
<dbReference type="GO" id="GO:0003954">
    <property type="term" value="F:NADH dehydrogenase activity"/>
    <property type="evidence" value="ECO:0007669"/>
    <property type="project" value="TreeGrafter"/>
</dbReference>
<dbReference type="GO" id="GO:0042773">
    <property type="term" value="P:ATP synthesis coupled electron transport"/>
    <property type="evidence" value="ECO:0007669"/>
    <property type="project" value="InterPro"/>
</dbReference>
<evidence type="ECO:0000256" key="1">
    <source>
        <dbReference type="ARBA" id="ARBA00003257"/>
    </source>
</evidence>
<comment type="subcellular location">
    <subcellularLocation>
        <location evidence="2">Membrane</location>
        <topology evidence="2">Multi-pass membrane protein</topology>
    </subcellularLocation>
</comment>
<feature type="transmembrane region" description="Helical" evidence="7">
    <location>
        <begin position="239"/>
        <end position="259"/>
    </location>
</feature>
<dbReference type="InterPro" id="IPR001516">
    <property type="entry name" value="Proton_antipo_N"/>
</dbReference>
<organism evidence="17">
    <name type="scientific">Synchytrium endobioticum</name>
    <dbReference type="NCBI Taxonomy" id="286115"/>
    <lineage>
        <taxon>Eukaryota</taxon>
        <taxon>Fungi</taxon>
        <taxon>Fungi incertae sedis</taxon>
        <taxon>Chytridiomycota</taxon>
        <taxon>Chytridiomycota incertae sedis</taxon>
        <taxon>Chytridiomycetes</taxon>
        <taxon>Synchytriales</taxon>
        <taxon>Synchytriaceae</taxon>
        <taxon>Synchytrium</taxon>
    </lineage>
</organism>
<dbReference type="EMBL" id="MK292700">
    <property type="protein sequence ID" value="QCQ68926.1"/>
    <property type="molecule type" value="Genomic_DNA"/>
</dbReference>
<evidence type="ECO:0000313" key="18">
    <source>
        <dbReference type="EMBL" id="QCQ68869.1"/>
    </source>
</evidence>
<dbReference type="NCBIfam" id="TIGR01974">
    <property type="entry name" value="NDH_I_L"/>
    <property type="match status" value="1"/>
</dbReference>
<feature type="transmembrane region" description="Helical" evidence="7">
    <location>
        <begin position="111"/>
        <end position="136"/>
    </location>
</feature>
<name>A0A4P8NPF2_9FUNG</name>
<dbReference type="EMBL" id="MK292655">
    <property type="protein sequence ID" value="QCQ68432.1"/>
    <property type="molecule type" value="Genomic_DNA"/>
</dbReference>
<feature type="domain" description="NADH:quinone oxidoreductase/Mrp antiporter transmembrane" evidence="9">
    <location>
        <begin position="129"/>
        <end position="408"/>
    </location>
</feature>
<keyword evidence="8" id="KW-0732">Signal</keyword>
<feature type="chain" id="PRO_5033442109" description="NADH-ubiquinone oxidoreductase chain 5" evidence="8">
    <location>
        <begin position="17"/>
        <end position="688"/>
    </location>
</feature>
<feature type="transmembrane region" description="Helical" evidence="7">
    <location>
        <begin position="408"/>
        <end position="428"/>
    </location>
</feature>
<evidence type="ECO:0000259" key="10">
    <source>
        <dbReference type="Pfam" id="PF00662"/>
    </source>
</evidence>
<evidence type="ECO:0000313" key="11">
    <source>
        <dbReference type="EMBL" id="QCQ68432.1"/>
    </source>
</evidence>
<keyword evidence="4 7" id="KW-1133">Transmembrane helix</keyword>
<geneLocation type="mitochondrion" evidence="17"/>
<dbReference type="EMBL" id="MK292677">
    <property type="protein sequence ID" value="QCQ68565.1"/>
    <property type="molecule type" value="Genomic_DNA"/>
</dbReference>
<comment type="catalytic activity">
    <reaction evidence="7">
        <text>a ubiquinone + NADH + 5 H(+)(in) = a ubiquinol + NAD(+) + 4 H(+)(out)</text>
        <dbReference type="Rhea" id="RHEA:29091"/>
        <dbReference type="Rhea" id="RHEA-COMP:9565"/>
        <dbReference type="Rhea" id="RHEA-COMP:9566"/>
        <dbReference type="ChEBI" id="CHEBI:15378"/>
        <dbReference type="ChEBI" id="CHEBI:16389"/>
        <dbReference type="ChEBI" id="CHEBI:17976"/>
        <dbReference type="ChEBI" id="CHEBI:57540"/>
        <dbReference type="ChEBI" id="CHEBI:57945"/>
        <dbReference type="EC" id="7.1.1.2"/>
    </reaction>
</comment>
<feature type="domain" description="NADH-Ubiquinone oxidoreductase (complex I) chain 5 N-terminal" evidence="10">
    <location>
        <begin position="62"/>
        <end position="112"/>
    </location>
</feature>
<comment type="function">
    <text evidence="7">Core subunit of the mitochondrial membrane respiratory chain NADH dehydrogenase (Complex I) which catalyzes electron transfer from NADH through the respiratory chain, using ubiquinone as an electron acceptor. Essential for the catalytic activity and assembly of complex I.</text>
</comment>
<feature type="transmembrane region" description="Helical" evidence="7">
    <location>
        <begin position="26"/>
        <end position="46"/>
    </location>
</feature>
<evidence type="ECO:0000313" key="17">
    <source>
        <dbReference type="EMBL" id="QCQ68831.1"/>
    </source>
</evidence>
<sequence>MYLSILLLPLCGSLLATNRKTGNLGGPILSIICISITTLLATIAFWEVGLNGSTVSLKLGYWIKSNYLNLEWSLLFDSLTVSMFIPVLYISSLVQIYSLGYMDGDPHISRFYSYLSLFSFFMLILITGENLLVLFLGWEGVGLASYLLINFWFTRIAANMAALKAFLMNRIGDWALSLGLLLTIALTADLSFATIFSLASYLNTDLILILAVLLLIGASAKSAQLGLHSWLASAMEGPTPVSALIHAATMVTAGVYLLMRFSPLLEWSSTSLQLVAWLGGLSALLGAAASLLENDIKRVIAYSTTSQLGYMVVACGLSQFNIGLFHLINHAFFKGLLFLSAGAVLHALMDEQDMRRMGSLVLLIPKTYAFILIGSLSLMALPFLTGFYSKDFILEMALIPHNTTNTMACILALVAALLTGTYSARLMILTFLSEPHFPSTLLPEISDPVLSSFISLLLASIAAVFLGFLTNELFLGIDFFLSGQSLFIHPDHLILLDGTLSPASIWQFLPPLTLLTLITILPFSFTFPAVFTRHKICNAAVDQLLTSTQSKAKVIQSLGVSTFSFSNPPSINVENRENKKNPSPSRRNHTLSFGIGTLSGILNHFNIYTHWIIYNTLNLGVILHRHIDRGLIELIGPTGLINLIHYLGFRLELLATGYLPHYAFLIIGCILTFTLLCLSSILILGPPP</sequence>
<evidence type="ECO:0000313" key="16">
    <source>
        <dbReference type="EMBL" id="QCQ68774.1"/>
    </source>
</evidence>
<feature type="signal peptide" evidence="8">
    <location>
        <begin position="1"/>
        <end position="16"/>
    </location>
</feature>
<evidence type="ECO:0000256" key="6">
    <source>
        <dbReference type="ARBA" id="ARBA00023136"/>
    </source>
</evidence>
<keyword evidence="5 7" id="KW-0830">Ubiquinone</keyword>
<feature type="transmembrane region" description="Helical" evidence="7">
    <location>
        <begin position="448"/>
        <end position="466"/>
    </location>
</feature>
<dbReference type="EMBL" id="MK292687">
    <property type="protein sequence ID" value="QCQ68755.1"/>
    <property type="molecule type" value="Genomic_DNA"/>
</dbReference>
<dbReference type="InterPro" id="IPR003945">
    <property type="entry name" value="NU5C-like"/>
</dbReference>
<keyword evidence="6 7" id="KW-0472">Membrane</keyword>
<evidence type="ECO:0000313" key="19">
    <source>
        <dbReference type="EMBL" id="QCQ68926.1"/>
    </source>
</evidence>
<keyword evidence="3 7" id="KW-0812">Transmembrane</keyword>
<feature type="transmembrane region" description="Helical" evidence="7">
    <location>
        <begin position="307"/>
        <end position="324"/>
    </location>
</feature>
<feature type="transmembrane region" description="Helical" evidence="7">
    <location>
        <begin position="509"/>
        <end position="531"/>
    </location>
</feature>
<dbReference type="NCBIfam" id="NF005141">
    <property type="entry name" value="PRK06590.1"/>
    <property type="match status" value="1"/>
</dbReference>
<dbReference type="GO" id="GO:0008137">
    <property type="term" value="F:NADH dehydrogenase (ubiquinone) activity"/>
    <property type="evidence" value="ECO:0007669"/>
    <property type="project" value="UniProtKB-EC"/>
</dbReference>
<reference evidence="17" key="1">
    <citation type="journal article" date="2018" name="BMC Evol. Biol.">
        <title>The linear mitochondrial genome of the quarantine chytrid Synchytrium endobioticum; insights into the evolution and recent history of an obligate biotrophic plant pathogen.</title>
        <authorList>
            <person name="van de Vossenberg B.T.L.H."/>
            <person name="Brankovics B."/>
            <person name="Nguyen H.D.T."/>
            <person name="van Gent-Pelzer M.P.E."/>
            <person name="Smith D."/>
            <person name="Dadej K."/>
            <person name="Przetakiewicz J."/>
            <person name="Kreuze J.F."/>
            <person name="Boerma M."/>
            <person name="van Leeuwen G.C.M."/>
            <person name="Andre Levesque C."/>
            <person name="van der Lee T.A.J."/>
        </authorList>
    </citation>
    <scope>NUCLEOTIDE SEQUENCE</scope>
    <source>
        <strain evidence="19">06WS</strain>
        <strain evidence="12">07WS</strain>
        <strain evidence="15">DEN_01</strain>
        <strain evidence="18">FERA1</strain>
        <strain evidence="13">FERA2</strain>
        <strain evidence="17">MB17</strain>
        <strain evidence="14">MB42</strain>
        <strain evidence="16">MB56</strain>
        <strain evidence="11">NED01</strain>
        <strain evidence="20">SE7</strain>
    </source>
</reference>
<feature type="transmembrane region" description="Helical" evidence="7">
    <location>
        <begin position="368"/>
        <end position="388"/>
    </location>
</feature>
<dbReference type="Pfam" id="PF00662">
    <property type="entry name" value="Proton_antipo_N"/>
    <property type="match status" value="1"/>
</dbReference>
<dbReference type="Pfam" id="PF00361">
    <property type="entry name" value="Proton_antipo_M"/>
    <property type="match status" value="1"/>
</dbReference>
<evidence type="ECO:0000256" key="2">
    <source>
        <dbReference type="ARBA" id="ARBA00004141"/>
    </source>
</evidence>
<feature type="transmembrane region" description="Helical" evidence="7">
    <location>
        <begin position="174"/>
        <end position="199"/>
    </location>
</feature>
<evidence type="ECO:0000259" key="9">
    <source>
        <dbReference type="Pfam" id="PF00361"/>
    </source>
</evidence>
<feature type="transmembrane region" description="Helical" evidence="7">
    <location>
        <begin position="206"/>
        <end position="227"/>
    </location>
</feature>
<evidence type="ECO:0000256" key="4">
    <source>
        <dbReference type="ARBA" id="ARBA00022989"/>
    </source>
</evidence>
<feature type="transmembrane region" description="Helical" evidence="7">
    <location>
        <begin position="661"/>
        <end position="684"/>
    </location>
</feature>
<dbReference type="GeneID" id="40340779"/>
<feature type="transmembrane region" description="Helical" evidence="7">
    <location>
        <begin position="67"/>
        <end position="91"/>
    </location>
</feature>
<evidence type="ECO:0000313" key="13">
    <source>
        <dbReference type="EMBL" id="QCQ68584.1"/>
    </source>
</evidence>